<reference evidence="4" key="8">
    <citation type="journal article" date="2019" name="G3 (Bethesda)">
        <title>Tissue-Specific Transcriptomes Reveal Gene Expression Trajectories in Two Maturing Skin Epithelial Layers in Zebrafish Embryos.</title>
        <authorList>
            <person name="Cokus S.J."/>
            <person name="De La Torre M."/>
            <person name="Medina E.F."/>
            <person name="Rasmussen J.P."/>
            <person name="Ramirez-Gutierrez J."/>
            <person name="Sagasti A."/>
            <person name="Wang F."/>
        </authorList>
    </citation>
    <scope>NUCLEOTIDE SEQUENCE</scope>
    <source>
        <strain evidence="4">Tuebingen</strain>
    </source>
</reference>
<dbReference type="RefSeq" id="NP_001239578.1">
    <property type="nucleotide sequence ID" value="NM_001252649.1"/>
</dbReference>
<keyword evidence="3" id="KW-1185">Reference proteome</keyword>
<dbReference type="GeneTree" id="ENSGT00530000063370"/>
<evidence type="ECO:0000313" key="5">
    <source>
        <dbReference type="ZFIN" id="ZDB-GENE-030131-12"/>
    </source>
</evidence>
<proteinExistence type="predicted"/>
<feature type="chain" id="PRO_5035035460" evidence="1 4">
    <location>
        <begin position="24"/>
        <end position="143"/>
    </location>
</feature>
<dbReference type="Proteomes" id="UP000000437">
    <property type="component" value="Chromosome 5"/>
</dbReference>
<dbReference type="InterPro" id="IPR051588">
    <property type="entry name" value="Cobalamin_Transport"/>
</dbReference>
<evidence type="ECO:0000313" key="4">
    <source>
        <dbReference type="RefSeq" id="NP_001239578.1"/>
    </source>
</evidence>
<dbReference type="Bgee" id="ENSDARG00000091996">
    <property type="expression patterns" value="Expressed in pharyngeal gill and 18 other cell types or tissues"/>
</dbReference>
<dbReference type="PaxDb" id="7955-ENSDARP00000114787"/>
<dbReference type="STRING" id="7955.ENSDARP00000114787"/>
<dbReference type="EMBL" id="BX294376">
    <property type="status" value="NOT_ANNOTATED_CDS"/>
    <property type="molecule type" value="Genomic_DNA"/>
</dbReference>
<accession>A0A8M1P479</accession>
<dbReference type="KEGG" id="dre:566658"/>
<dbReference type="GO" id="GO:0071466">
    <property type="term" value="P:cellular response to xenobiotic stimulus"/>
    <property type="evidence" value="ECO:0000314"/>
    <property type="project" value="ZFIN"/>
</dbReference>
<dbReference type="AlphaFoldDB" id="A2BFS9"/>
<reference evidence="4" key="1">
    <citation type="journal article" date="2008" name="PLoS Genet.">
        <title>Zebrafish whole-adult-organism chemogenomics for large-scale predictive and discovery chemical biology.</title>
        <authorList>
            <person name="Lam S.H."/>
            <person name="Mathavan S."/>
            <person name="Tong Y."/>
            <person name="Li H."/>
            <person name="Karuturi R.K."/>
            <person name="Wu Y."/>
            <person name="Vega V.B."/>
            <person name="Liu E.T."/>
            <person name="Gong Z."/>
        </authorList>
    </citation>
    <scope>NUCLEOTIDE SEQUENCE</scope>
    <source>
        <strain evidence="4">Tuebingen</strain>
    </source>
</reference>
<dbReference type="CTD" id="566658"/>
<reference evidence="2" key="5">
    <citation type="submission" date="2013-08" db="UniProtKB">
        <authorList>
            <consortium name="Ensembl"/>
        </authorList>
    </citation>
    <scope>IDENTIFICATION</scope>
    <source>
        <strain evidence="2">Tuebingen</strain>
    </source>
</reference>
<accession>A2BFS9</accession>
<sequence length="143" mass="15693">MTLTAITLLCFAALLPFPGLGKGGHSGEQHGGVPGQVSINVVVTNKFANELNTYPVTAPKGMPIFGVLNQLQDSNQLNFTYSISKSYGIFLESVNGLAGSTENKTYWELLSKRERKTTRLNVGIGCYQPERNENFIMNFTTWA</sequence>
<dbReference type="PhylomeDB" id="A2BFS9"/>
<dbReference type="Gene3D" id="2.170.130.30">
    <property type="match status" value="1"/>
</dbReference>
<reference evidence="4" key="7">
    <citation type="journal article" date="2018" name="J. Biol. Chem.">
        <title>Functional and phylogenetic characterization of noncanonical vitamin B12-binding proteins in zebrafish suggests involvement in cobalamin transport.</title>
        <authorList>
            <person name="Benoit C.R."/>
            <person name="Stanton A.E."/>
            <person name="Tartanian A.C."/>
            <person name="Motzer A.R."/>
            <person name="McGaughey D.M."/>
            <person name="Bond S.R."/>
            <person name="Brody L.C."/>
        </authorList>
    </citation>
    <scope>NUCLEOTIDE SEQUENCE</scope>
    <source>
        <strain evidence="4">Tuebingen</strain>
    </source>
</reference>
<dbReference type="HOGENOM" id="CLU_137456_0_0_1"/>
<dbReference type="GeneID" id="566658"/>
<dbReference type="ZFIN" id="ZDB-GENE-030131-12">
    <property type="gene designation" value="tcnbb"/>
</dbReference>
<dbReference type="Ensembl" id="ENSDART00000147769.2">
    <property type="protein sequence ID" value="ENSDARP00000114787.1"/>
    <property type="gene ID" value="ENSDARG00000091996.2"/>
</dbReference>
<reference evidence="4" key="9">
    <citation type="journal article" date="2021" name="J. Nutr.">
        <title>Loss of the Vitamin B-12 Transport Protein Tcn2 Results in Maternally Inherited Growth and Developmental Defects in Zebrafish.</title>
        <authorList>
            <person name="Benoit C.R."/>
            <person name="Walsh D.J."/>
            <person name="Mekerishvili L."/>
            <person name="Houerbi N."/>
            <person name="Stanton A.E."/>
            <person name="McGaughey D.M."/>
            <person name="Brody L.C."/>
        </authorList>
    </citation>
    <scope>NUCLEOTIDE SEQUENCE</scope>
    <source>
        <strain evidence="4">Tuebingen</strain>
    </source>
</reference>
<dbReference type="eggNOG" id="ENOG502RMNQ">
    <property type="taxonomic scope" value="Eukaryota"/>
</dbReference>
<reference evidence="4" key="2">
    <citation type="journal article" date="2009" name="Genome Biol.">
        <title>Zebrafish reward mutants reveal novel transcripts mediating the behavioral effects of amphetamine.</title>
        <authorList>
            <person name="Webb K.J."/>
            <person name="Norton W.H."/>
            <person name="Trumbach D."/>
            <person name="Meijer A.H."/>
            <person name="Ninkovic J."/>
            <person name="Topp S."/>
            <person name="Heck D."/>
            <person name="Marr C."/>
            <person name="Wurst W."/>
            <person name="Theis F.J."/>
            <person name="Spaink H.P."/>
            <person name="Bally-Cuif L."/>
        </authorList>
    </citation>
    <scope>NUCLEOTIDE SEQUENCE</scope>
    <source>
        <strain evidence="4">Tuebingen</strain>
    </source>
</reference>
<dbReference type="SMR" id="A2BFS9"/>
<organism evidence="2">
    <name type="scientific">Danio rerio</name>
    <name type="common">Zebrafish</name>
    <name type="synonym">Brachydanio rerio</name>
    <dbReference type="NCBI Taxonomy" id="7955"/>
    <lineage>
        <taxon>Eukaryota</taxon>
        <taxon>Metazoa</taxon>
        <taxon>Chordata</taxon>
        <taxon>Craniata</taxon>
        <taxon>Vertebrata</taxon>
        <taxon>Euteleostomi</taxon>
        <taxon>Actinopterygii</taxon>
        <taxon>Neopterygii</taxon>
        <taxon>Teleostei</taxon>
        <taxon>Ostariophysi</taxon>
        <taxon>Cypriniformes</taxon>
        <taxon>Danionidae</taxon>
        <taxon>Danioninae</taxon>
        <taxon>Danio</taxon>
    </lineage>
</organism>
<protein>
    <submittedName>
        <fullName evidence="2 4">Transcobalamin beta b</fullName>
    </submittedName>
</protein>
<dbReference type="PANTHER" id="PTHR10559">
    <property type="entry name" value="TRANSCOBALAMIN-1/GASTRIC INTRINSIC FACTOR"/>
    <property type="match status" value="1"/>
</dbReference>
<gene>
    <name evidence="2 4 5" type="primary">tcnbb</name>
    <name evidence="4" type="synonym">hm:zeh0098</name>
    <name evidence="4" type="synonym">si:ch211-117m20.5</name>
    <name evidence="4" type="synonym">zeh0098</name>
</gene>
<name>A2BFS9_DANRE</name>
<dbReference type="OrthoDB" id="6343110at2759"/>
<reference evidence="4" key="3">
    <citation type="journal article" date="2011" name="PLoS ONE">
        <title>Tissue-restricted expression of Nrf2 and its target genes in zebrafish with gene-specific variations in the induction profiles.</title>
        <authorList>
            <person name="Nakajima H."/>
            <person name="Nakajima-Takagi Y."/>
            <person name="Tsujita T."/>
            <person name="Akiyama S."/>
            <person name="Wakasa T."/>
            <person name="Mukaigasa K."/>
            <person name="Kaneko H."/>
            <person name="Tamaru Y."/>
            <person name="Yamamoto M."/>
            <person name="Kobayashi M."/>
        </authorList>
    </citation>
    <scope>NUCLEOTIDE SEQUENCE</scope>
    <source>
        <strain evidence="4">Tuebingen</strain>
    </source>
</reference>
<dbReference type="GO" id="GO:0031419">
    <property type="term" value="F:cobalamin binding"/>
    <property type="evidence" value="ECO:0000314"/>
    <property type="project" value="ZFIN"/>
</dbReference>
<dbReference type="AGR" id="ZFIN:ZDB-GENE-030131-12"/>
<evidence type="ECO:0000313" key="2">
    <source>
        <dbReference type="Ensembl" id="ENSDARP00000114787"/>
    </source>
</evidence>
<dbReference type="PANTHER" id="PTHR10559:SF18">
    <property type="entry name" value="TRANSCOBALAMIN II"/>
    <property type="match status" value="1"/>
</dbReference>
<reference evidence="2 3" key="4">
    <citation type="journal article" date="2013" name="Nature">
        <title>The zebrafish reference genome sequence and its relationship to the human genome.</title>
        <authorList>
            <consortium name="Genome Reference Consortium Zebrafish"/>
            <person name="Howe K."/>
            <person name="Clark M.D."/>
            <person name="Torroja C.F."/>
            <person name="Torrance J."/>
            <person name="Berthelot C."/>
            <person name="Muffato M."/>
            <person name="Collins J.E."/>
            <person name="Humphray S."/>
            <person name="McLaren K."/>
            <person name="Matthews L."/>
            <person name="McLaren S."/>
            <person name="Sealy I."/>
            <person name="Caccamo M."/>
            <person name="Churcher C."/>
            <person name="Scott C."/>
            <person name="Barrett J.C."/>
            <person name="Koch R."/>
            <person name="Rauch G.J."/>
            <person name="White S."/>
            <person name="Chow W."/>
            <person name="Kilian B."/>
            <person name="Quintais L.T."/>
            <person name="Guerra-Assuncao J.A."/>
            <person name="Zhou Y."/>
            <person name="Gu Y."/>
            <person name="Yen J."/>
            <person name="Vogel J.H."/>
            <person name="Eyre T."/>
            <person name="Redmond S."/>
            <person name="Banerjee R."/>
            <person name="Chi J."/>
            <person name="Fu B."/>
            <person name="Langley E."/>
            <person name="Maguire S.F."/>
            <person name="Laird G.K."/>
            <person name="Lloyd D."/>
            <person name="Kenyon E."/>
            <person name="Donaldson S."/>
            <person name="Sehra H."/>
            <person name="Almeida-King J."/>
            <person name="Loveland J."/>
            <person name="Trevanion S."/>
            <person name="Jones M."/>
            <person name="Quail M."/>
            <person name="Willey D."/>
            <person name="Hunt A."/>
            <person name="Burton J."/>
            <person name="Sims S."/>
            <person name="McLay K."/>
            <person name="Plumb B."/>
            <person name="Davis J."/>
            <person name="Clee C."/>
            <person name="Oliver K."/>
            <person name="Clark R."/>
            <person name="Riddle C."/>
            <person name="Elliot D."/>
            <person name="Eliott D."/>
            <person name="Threadgold G."/>
            <person name="Harden G."/>
            <person name="Ware D."/>
            <person name="Begum S."/>
            <person name="Mortimore B."/>
            <person name="Mortimer B."/>
            <person name="Kerry G."/>
            <person name="Heath P."/>
            <person name="Phillimore B."/>
            <person name="Tracey A."/>
            <person name="Corby N."/>
            <person name="Dunn M."/>
            <person name="Johnson C."/>
            <person name="Wood J."/>
            <person name="Clark S."/>
            <person name="Pelan S."/>
            <person name="Griffiths G."/>
            <person name="Smith M."/>
            <person name="Glithero R."/>
            <person name="Howden P."/>
            <person name="Barker N."/>
            <person name="Lloyd C."/>
            <person name="Stevens C."/>
            <person name="Harley J."/>
            <person name="Holt K."/>
            <person name="Panagiotidis G."/>
            <person name="Lovell J."/>
            <person name="Beasley H."/>
            <person name="Henderson C."/>
            <person name="Gordon D."/>
            <person name="Auger K."/>
            <person name="Wright D."/>
            <person name="Collins J."/>
            <person name="Raisen C."/>
            <person name="Dyer L."/>
            <person name="Leung K."/>
            <person name="Robertson L."/>
            <person name="Ambridge K."/>
            <person name="Leongamornlert D."/>
            <person name="McGuire S."/>
            <person name="Gilderthorp R."/>
            <person name="Griffiths C."/>
            <person name="Manthravadi D."/>
            <person name="Nichol S."/>
            <person name="Barker G."/>
            <person name="Whitehead S."/>
            <person name="Kay M."/>
            <person name="Brown J."/>
            <person name="Murnane C."/>
            <person name="Gray E."/>
            <person name="Humphries M."/>
            <person name="Sycamore N."/>
            <person name="Barker D."/>
            <person name="Saunders D."/>
            <person name="Wallis J."/>
            <person name="Babbage A."/>
            <person name="Hammond S."/>
            <person name="Mashreghi-Mohammadi M."/>
            <person name="Barr L."/>
            <person name="Martin S."/>
            <person name="Wray P."/>
            <person name="Ellington A."/>
            <person name="Matthews N."/>
            <person name="Ellwood M."/>
            <person name="Woodmansey R."/>
            <person name="Clark G."/>
            <person name="Cooper J."/>
            <person name="Cooper J."/>
            <person name="Tromans A."/>
            <person name="Grafham D."/>
            <person name="Skuce C."/>
            <person name="Pandian R."/>
            <person name="Andrews R."/>
            <person name="Harrison E."/>
            <person name="Kimberley A."/>
            <person name="Garnett J."/>
            <person name="Fosker N."/>
            <person name="Hall R."/>
            <person name="Garner P."/>
            <person name="Kelly D."/>
            <person name="Bird C."/>
            <person name="Palmer S."/>
            <person name="Gehring I."/>
            <person name="Berger A."/>
            <person name="Dooley C.M."/>
            <person name="Ersan-Urun Z."/>
            <person name="Eser C."/>
            <person name="Geiger H."/>
            <person name="Geisler M."/>
            <person name="Karotki L."/>
            <person name="Kirn A."/>
            <person name="Konantz J."/>
            <person name="Konantz M."/>
            <person name="Oberlander M."/>
            <person name="Rudolph-Geiger S."/>
            <person name="Teucke M."/>
            <person name="Lanz C."/>
            <person name="Raddatz G."/>
            <person name="Osoegawa K."/>
            <person name="Zhu B."/>
            <person name="Rapp A."/>
            <person name="Widaa S."/>
            <person name="Langford C."/>
            <person name="Yang F."/>
            <person name="Schuster S.C."/>
            <person name="Carter N.P."/>
            <person name="Harrow J."/>
            <person name="Ning Z."/>
            <person name="Herrero J."/>
            <person name="Searle S.M."/>
            <person name="Enright A."/>
            <person name="Geisler R."/>
            <person name="Plasterk R.H."/>
            <person name="Lee C."/>
            <person name="Westerfield M."/>
            <person name="de Jong P.J."/>
            <person name="Zon L.I."/>
            <person name="Postlethwait J.H."/>
            <person name="Nusslein-Volhard C."/>
            <person name="Hubbard T.J."/>
            <person name="Roest Crollius H."/>
            <person name="Rogers J."/>
            <person name="Stemple D.L."/>
        </authorList>
    </citation>
    <scope>NUCLEOTIDE SEQUENCE [LARGE SCALE GENOMIC DNA]</scope>
    <source>
        <strain evidence="2">Tuebingen</strain>
    </source>
</reference>
<evidence type="ECO:0000313" key="3">
    <source>
        <dbReference type="Proteomes" id="UP000000437"/>
    </source>
</evidence>
<keyword evidence="1 4" id="KW-0732">Signal</keyword>
<evidence type="ECO:0000256" key="1">
    <source>
        <dbReference type="SAM" id="SignalP"/>
    </source>
</evidence>
<reference evidence="4" key="10">
    <citation type="submission" date="2025-04" db="UniProtKB">
        <authorList>
            <consortium name="RefSeq"/>
        </authorList>
    </citation>
    <scope>IDENTIFICATION</scope>
    <source>
        <strain evidence="4">Tuebingen</strain>
    </source>
</reference>
<reference evidence="4" key="6">
    <citation type="journal article" date="2015" name="Nat. Commun.">
        <title>RFX transcription factors are essential for hearing in mice.</title>
        <authorList>
            <person name="Elkon R."/>
            <person name="Milon B."/>
            <person name="Morrison L."/>
            <person name="Shah M."/>
            <person name="Vijayakumar S."/>
            <person name="Racherla M."/>
            <person name="Leitch C.C."/>
            <person name="Silipino L."/>
            <person name="Hadi S."/>
            <person name="Weiss-Gayet M."/>
            <person name="Barras E."/>
            <person name="Schmid C.D."/>
            <person name="Ait-Lounis A."/>
            <person name="Barnes A."/>
            <person name="Song Y."/>
            <person name="Eisenman D.J."/>
            <person name="Eliyahu E."/>
            <person name="Frolenkov G.I."/>
            <person name="Strome S.E."/>
            <person name="Durand B."/>
            <person name="Zaghloul N.A."/>
            <person name="Jones S.M."/>
            <person name="Reith W."/>
            <person name="Hertzano R."/>
        </authorList>
    </citation>
    <scope>NUCLEOTIDE SEQUENCE</scope>
    <source>
        <strain evidence="4">Tuebingen</strain>
    </source>
</reference>
<feature type="signal peptide" evidence="1">
    <location>
        <begin position="1"/>
        <end position="23"/>
    </location>
</feature>
<dbReference type="OMA" id="TEAPPMI"/>